<evidence type="ECO:0000256" key="2">
    <source>
        <dbReference type="ARBA" id="ARBA00022730"/>
    </source>
</evidence>
<dbReference type="FunFam" id="3.90.930.12:FF:000001">
    <property type="entry name" value="50S ribosomal protein L6"/>
    <property type="match status" value="1"/>
</dbReference>
<dbReference type="PRINTS" id="PR00059">
    <property type="entry name" value="RIBOSOMALL6"/>
</dbReference>
<evidence type="ECO:0000256" key="6">
    <source>
        <dbReference type="HAMAP-Rule" id="MF_01365"/>
    </source>
</evidence>
<evidence type="ECO:0000256" key="4">
    <source>
        <dbReference type="ARBA" id="ARBA00022980"/>
    </source>
</evidence>
<dbReference type="GO" id="GO:0022625">
    <property type="term" value="C:cytosolic large ribosomal subunit"/>
    <property type="evidence" value="ECO:0007669"/>
    <property type="project" value="UniProtKB-UniRule"/>
</dbReference>
<dbReference type="PANTHER" id="PTHR11655:SF14">
    <property type="entry name" value="LARGE RIBOSOMAL SUBUNIT PROTEIN UL6M"/>
    <property type="match status" value="1"/>
</dbReference>
<comment type="function">
    <text evidence="6 8">This protein binds to the 23S rRNA, and is important in its secondary structure. It is located near the subunit interface in the base of the L7/L12 stalk, and near the tRNA binding site of the peptidyltransferase center.</text>
</comment>
<dbReference type="FunFam" id="3.90.930.12:FF:000002">
    <property type="entry name" value="50S ribosomal protein L6"/>
    <property type="match status" value="1"/>
</dbReference>
<dbReference type="EMBL" id="DXAJ01000078">
    <property type="protein sequence ID" value="HJA02738.1"/>
    <property type="molecule type" value="Genomic_DNA"/>
</dbReference>
<dbReference type="PIRSF" id="PIRSF002162">
    <property type="entry name" value="Ribosomal_L6"/>
    <property type="match status" value="1"/>
</dbReference>
<dbReference type="Gene3D" id="3.90.930.12">
    <property type="entry name" value="Ribosomal protein L6, alpha-beta domain"/>
    <property type="match status" value="2"/>
</dbReference>
<dbReference type="InterPro" id="IPR019906">
    <property type="entry name" value="Ribosomal_uL6_bac-type"/>
</dbReference>
<dbReference type="SUPFAM" id="SSF56053">
    <property type="entry name" value="Ribosomal protein L6"/>
    <property type="match status" value="2"/>
</dbReference>
<keyword evidence="2 6" id="KW-0699">rRNA-binding</keyword>
<comment type="subunit">
    <text evidence="6">Part of the 50S ribosomal subunit.</text>
</comment>
<dbReference type="Proteomes" id="UP000824221">
    <property type="component" value="Unassembled WGS sequence"/>
</dbReference>
<keyword evidence="5 6" id="KW-0687">Ribonucleoprotein</keyword>
<dbReference type="GO" id="GO:0003735">
    <property type="term" value="F:structural constituent of ribosome"/>
    <property type="evidence" value="ECO:0007669"/>
    <property type="project" value="UniProtKB-UniRule"/>
</dbReference>
<sequence length="182" mass="19559">MSRIGKMSIALPQGVDVKCENSLITVKGPKGTLTREMKGAIEFKTENGHLTLVAQNEEKETGALHGLYRALVAGMVKGVSEGYSKALEVKGVGWRAAMQGNKLVLNVGFSHPVEVAQPEGIKIECPTQTDIVVSGIDKVLVGQVAADLRAIRVPEPYHGYGIRYKGEHVEHKEGKTSGKGKK</sequence>
<feature type="domain" description="Large ribosomal subunit protein uL6 alpha-beta" evidence="9">
    <location>
        <begin position="91"/>
        <end position="164"/>
    </location>
</feature>
<evidence type="ECO:0000256" key="7">
    <source>
        <dbReference type="RuleBase" id="RU003869"/>
    </source>
</evidence>
<dbReference type="NCBIfam" id="TIGR03654">
    <property type="entry name" value="L6_bact"/>
    <property type="match status" value="1"/>
</dbReference>
<dbReference type="InterPro" id="IPR020040">
    <property type="entry name" value="Ribosomal_uL6_a/b-dom"/>
</dbReference>
<keyword evidence="3 6" id="KW-0694">RNA-binding</keyword>
<keyword evidence="4 6" id="KW-0689">Ribosomal protein</keyword>
<evidence type="ECO:0000256" key="1">
    <source>
        <dbReference type="ARBA" id="ARBA00009356"/>
    </source>
</evidence>
<evidence type="ECO:0000256" key="8">
    <source>
        <dbReference type="RuleBase" id="RU003870"/>
    </source>
</evidence>
<protein>
    <recommendedName>
        <fullName evidence="6">Large ribosomal subunit protein uL6</fullName>
    </recommendedName>
</protein>
<accession>A0A9D2H1E3</accession>
<dbReference type="AlphaFoldDB" id="A0A9D2H1E3"/>
<evidence type="ECO:0000313" key="11">
    <source>
        <dbReference type="Proteomes" id="UP000824221"/>
    </source>
</evidence>
<comment type="similarity">
    <text evidence="1 6 7">Belongs to the universal ribosomal protein uL6 family.</text>
</comment>
<evidence type="ECO:0000313" key="10">
    <source>
        <dbReference type="EMBL" id="HJA02738.1"/>
    </source>
</evidence>
<organism evidence="10 11">
    <name type="scientific">Candidatus Gallimonas gallistercoris</name>
    <dbReference type="NCBI Taxonomy" id="2838602"/>
    <lineage>
        <taxon>Bacteria</taxon>
        <taxon>Bacillati</taxon>
        <taxon>Bacillota</taxon>
        <taxon>Clostridia</taxon>
        <taxon>Candidatus Gallimonas</taxon>
    </lineage>
</organism>
<proteinExistence type="inferred from homology"/>
<evidence type="ECO:0000259" key="9">
    <source>
        <dbReference type="Pfam" id="PF00347"/>
    </source>
</evidence>
<reference evidence="10" key="2">
    <citation type="submission" date="2021-04" db="EMBL/GenBank/DDBJ databases">
        <authorList>
            <person name="Gilroy R."/>
        </authorList>
    </citation>
    <scope>NUCLEOTIDE SEQUENCE</scope>
    <source>
        <strain evidence="10">CHK156-179</strain>
    </source>
</reference>
<gene>
    <name evidence="6 10" type="primary">rplF</name>
    <name evidence="10" type="ORF">H9797_05100</name>
</gene>
<reference evidence="10" key="1">
    <citation type="journal article" date="2021" name="PeerJ">
        <title>Extensive microbial diversity within the chicken gut microbiome revealed by metagenomics and culture.</title>
        <authorList>
            <person name="Gilroy R."/>
            <person name="Ravi A."/>
            <person name="Getino M."/>
            <person name="Pursley I."/>
            <person name="Horton D.L."/>
            <person name="Alikhan N.F."/>
            <person name="Baker D."/>
            <person name="Gharbi K."/>
            <person name="Hall N."/>
            <person name="Watson M."/>
            <person name="Adriaenssens E.M."/>
            <person name="Foster-Nyarko E."/>
            <person name="Jarju S."/>
            <person name="Secka A."/>
            <person name="Antonio M."/>
            <person name="Oren A."/>
            <person name="Chaudhuri R.R."/>
            <person name="La Ragione R."/>
            <person name="Hildebrand F."/>
            <person name="Pallen M.J."/>
        </authorList>
    </citation>
    <scope>NUCLEOTIDE SEQUENCE</scope>
    <source>
        <strain evidence="10">CHK156-179</strain>
    </source>
</reference>
<dbReference type="InterPro" id="IPR000702">
    <property type="entry name" value="Ribosomal_uL6-like"/>
</dbReference>
<feature type="domain" description="Large ribosomal subunit protein uL6 alpha-beta" evidence="9">
    <location>
        <begin position="12"/>
        <end position="82"/>
    </location>
</feature>
<evidence type="ECO:0000256" key="5">
    <source>
        <dbReference type="ARBA" id="ARBA00023274"/>
    </source>
</evidence>
<dbReference type="GO" id="GO:0002181">
    <property type="term" value="P:cytoplasmic translation"/>
    <property type="evidence" value="ECO:0007669"/>
    <property type="project" value="TreeGrafter"/>
</dbReference>
<dbReference type="HAMAP" id="MF_01365_B">
    <property type="entry name" value="Ribosomal_uL6_B"/>
    <property type="match status" value="1"/>
</dbReference>
<dbReference type="Pfam" id="PF00347">
    <property type="entry name" value="Ribosomal_L6"/>
    <property type="match status" value="2"/>
</dbReference>
<evidence type="ECO:0000256" key="3">
    <source>
        <dbReference type="ARBA" id="ARBA00022884"/>
    </source>
</evidence>
<dbReference type="InterPro" id="IPR036789">
    <property type="entry name" value="Ribosomal_uL6-like_a/b-dom_sf"/>
</dbReference>
<dbReference type="PANTHER" id="PTHR11655">
    <property type="entry name" value="60S/50S RIBOSOMAL PROTEIN L6/L9"/>
    <property type="match status" value="1"/>
</dbReference>
<dbReference type="GO" id="GO:0019843">
    <property type="term" value="F:rRNA binding"/>
    <property type="evidence" value="ECO:0007669"/>
    <property type="project" value="UniProtKB-UniRule"/>
</dbReference>
<comment type="caution">
    <text evidence="10">The sequence shown here is derived from an EMBL/GenBank/DDBJ whole genome shotgun (WGS) entry which is preliminary data.</text>
</comment>
<name>A0A9D2H1E3_9FIRM</name>